<dbReference type="Proteomes" id="UP000595140">
    <property type="component" value="Unassembled WGS sequence"/>
</dbReference>
<accession>A0A484LN20</accession>
<dbReference type="AlphaFoldDB" id="A0A484LN20"/>
<sequence length="90" mass="10054">MLQRKNLAPPFYKLKLHKMGKRGGNTRGATTREPRPSRGGGRPANANRRWQKLRRVVGSLLQAPISSISSSSSSIGNPICYFFKFFSNSM</sequence>
<evidence type="ECO:0000313" key="2">
    <source>
        <dbReference type="EMBL" id="VFQ77873.1"/>
    </source>
</evidence>
<gene>
    <name evidence="2" type="ORF">CCAM_LOCUS19649</name>
</gene>
<dbReference type="EMBL" id="OOIL02001734">
    <property type="protein sequence ID" value="VFQ77873.1"/>
    <property type="molecule type" value="Genomic_DNA"/>
</dbReference>
<evidence type="ECO:0000313" key="3">
    <source>
        <dbReference type="Proteomes" id="UP000595140"/>
    </source>
</evidence>
<keyword evidence="3" id="KW-1185">Reference proteome</keyword>
<feature type="region of interest" description="Disordered" evidence="1">
    <location>
        <begin position="16"/>
        <end position="49"/>
    </location>
</feature>
<organism evidence="2 3">
    <name type="scientific">Cuscuta campestris</name>
    <dbReference type="NCBI Taxonomy" id="132261"/>
    <lineage>
        <taxon>Eukaryota</taxon>
        <taxon>Viridiplantae</taxon>
        <taxon>Streptophyta</taxon>
        <taxon>Embryophyta</taxon>
        <taxon>Tracheophyta</taxon>
        <taxon>Spermatophyta</taxon>
        <taxon>Magnoliopsida</taxon>
        <taxon>eudicotyledons</taxon>
        <taxon>Gunneridae</taxon>
        <taxon>Pentapetalae</taxon>
        <taxon>asterids</taxon>
        <taxon>lamiids</taxon>
        <taxon>Solanales</taxon>
        <taxon>Convolvulaceae</taxon>
        <taxon>Cuscuteae</taxon>
        <taxon>Cuscuta</taxon>
        <taxon>Cuscuta subgen. Grammica</taxon>
        <taxon>Cuscuta sect. Cleistogrammica</taxon>
    </lineage>
</organism>
<proteinExistence type="predicted"/>
<reference evidence="2 3" key="1">
    <citation type="submission" date="2018-04" db="EMBL/GenBank/DDBJ databases">
        <authorList>
            <person name="Vogel A."/>
        </authorList>
    </citation>
    <scope>NUCLEOTIDE SEQUENCE [LARGE SCALE GENOMIC DNA]</scope>
</reference>
<evidence type="ECO:0000256" key="1">
    <source>
        <dbReference type="SAM" id="MobiDB-lite"/>
    </source>
</evidence>
<protein>
    <submittedName>
        <fullName evidence="2">Uncharacterized protein</fullName>
    </submittedName>
</protein>
<name>A0A484LN20_9ASTE</name>